<dbReference type="GO" id="GO:0003700">
    <property type="term" value="F:DNA-binding transcription factor activity"/>
    <property type="evidence" value="ECO:0007669"/>
    <property type="project" value="InterPro"/>
</dbReference>
<evidence type="ECO:0000256" key="1">
    <source>
        <dbReference type="ARBA" id="ARBA00023015"/>
    </source>
</evidence>
<dbReference type="EMBL" id="JAEDAK010000019">
    <property type="protein sequence ID" value="MBH9579223.1"/>
    <property type="molecule type" value="Genomic_DNA"/>
</dbReference>
<dbReference type="RefSeq" id="WP_198112989.1">
    <property type="nucleotide sequence ID" value="NZ_JAEDAK010000019.1"/>
</dbReference>
<dbReference type="InterPro" id="IPR020449">
    <property type="entry name" value="Tscrpt_reg_AraC-type_HTH"/>
</dbReference>
<dbReference type="PROSITE" id="PS01124">
    <property type="entry name" value="HTH_ARAC_FAMILY_2"/>
    <property type="match status" value="1"/>
</dbReference>
<dbReference type="InterPro" id="IPR050204">
    <property type="entry name" value="AraC_XylS_family_regulators"/>
</dbReference>
<dbReference type="InterPro" id="IPR009057">
    <property type="entry name" value="Homeodomain-like_sf"/>
</dbReference>
<sequence>MQCWNLLPADDGESQALLRGAAQTAMLLDGVPGLLFVVKDGAGRYVSFNASLARRLGRREVERLLGRPAREIWPAALAQRYESQDDWVAQHRQPLLQQLDPILLAEGLPGWAVTHKVPLLNARGEQCGLLSLSRDIEGLARAAVDDGLIEAVDRMTKASEGRLTVAELSALAGMRPASFARLVRRIFGMGPMEFIVHNRVRAAALRLQGDESLAEIAQGCGFYDQAQFCRQFRRVMGLSPSQLREQVRRAPSPWLLPGLGSLPGLLSWAGCSSA</sequence>
<dbReference type="Proteomes" id="UP000613266">
    <property type="component" value="Unassembled WGS sequence"/>
</dbReference>
<dbReference type="Pfam" id="PF08448">
    <property type="entry name" value="PAS_4"/>
    <property type="match status" value="1"/>
</dbReference>
<gene>
    <name evidence="5" type="ORF">I7X39_20200</name>
</gene>
<dbReference type="Gene3D" id="3.30.450.20">
    <property type="entry name" value="PAS domain"/>
    <property type="match status" value="1"/>
</dbReference>
<organism evidence="5 6">
    <name type="scientific">Inhella proteolytica</name>
    <dbReference type="NCBI Taxonomy" id="2795029"/>
    <lineage>
        <taxon>Bacteria</taxon>
        <taxon>Pseudomonadati</taxon>
        <taxon>Pseudomonadota</taxon>
        <taxon>Betaproteobacteria</taxon>
        <taxon>Burkholderiales</taxon>
        <taxon>Sphaerotilaceae</taxon>
        <taxon>Inhella</taxon>
    </lineage>
</organism>
<keyword evidence="3" id="KW-0804">Transcription</keyword>
<feature type="domain" description="HTH araC/xylS-type" evidence="4">
    <location>
        <begin position="146"/>
        <end position="246"/>
    </location>
</feature>
<evidence type="ECO:0000256" key="2">
    <source>
        <dbReference type="ARBA" id="ARBA00023125"/>
    </source>
</evidence>
<protein>
    <submittedName>
        <fullName evidence="5">AraC family transcriptional regulator</fullName>
    </submittedName>
</protein>
<dbReference type="PANTHER" id="PTHR46796:SF13">
    <property type="entry name" value="HTH-TYPE TRANSCRIPTIONAL ACTIVATOR RHAS"/>
    <property type="match status" value="1"/>
</dbReference>
<dbReference type="PROSITE" id="PS00041">
    <property type="entry name" value="HTH_ARAC_FAMILY_1"/>
    <property type="match status" value="1"/>
</dbReference>
<dbReference type="SMART" id="SM00342">
    <property type="entry name" value="HTH_ARAC"/>
    <property type="match status" value="1"/>
</dbReference>
<dbReference type="SUPFAM" id="SSF46689">
    <property type="entry name" value="Homeodomain-like"/>
    <property type="match status" value="2"/>
</dbReference>
<dbReference type="SUPFAM" id="SSF55785">
    <property type="entry name" value="PYP-like sensor domain (PAS domain)"/>
    <property type="match status" value="1"/>
</dbReference>
<dbReference type="Pfam" id="PF12833">
    <property type="entry name" value="HTH_18"/>
    <property type="match status" value="1"/>
</dbReference>
<dbReference type="GO" id="GO:0043565">
    <property type="term" value="F:sequence-specific DNA binding"/>
    <property type="evidence" value="ECO:0007669"/>
    <property type="project" value="InterPro"/>
</dbReference>
<dbReference type="InterPro" id="IPR018062">
    <property type="entry name" value="HTH_AraC-typ_CS"/>
</dbReference>
<comment type="caution">
    <text evidence="5">The sequence shown here is derived from an EMBL/GenBank/DDBJ whole genome shotgun (WGS) entry which is preliminary data.</text>
</comment>
<dbReference type="InterPro" id="IPR013656">
    <property type="entry name" value="PAS_4"/>
</dbReference>
<name>A0A931J7I9_9BURK</name>
<dbReference type="PANTHER" id="PTHR46796">
    <property type="entry name" value="HTH-TYPE TRANSCRIPTIONAL ACTIVATOR RHAS-RELATED"/>
    <property type="match status" value="1"/>
</dbReference>
<keyword evidence="2" id="KW-0238">DNA-binding</keyword>
<dbReference type="InterPro" id="IPR035965">
    <property type="entry name" value="PAS-like_dom_sf"/>
</dbReference>
<dbReference type="AlphaFoldDB" id="A0A931J7I9"/>
<evidence type="ECO:0000313" key="6">
    <source>
        <dbReference type="Proteomes" id="UP000613266"/>
    </source>
</evidence>
<dbReference type="InterPro" id="IPR018060">
    <property type="entry name" value="HTH_AraC"/>
</dbReference>
<dbReference type="PRINTS" id="PR00032">
    <property type="entry name" value="HTHARAC"/>
</dbReference>
<evidence type="ECO:0000313" key="5">
    <source>
        <dbReference type="EMBL" id="MBH9579223.1"/>
    </source>
</evidence>
<keyword evidence="1" id="KW-0805">Transcription regulation</keyword>
<evidence type="ECO:0000259" key="4">
    <source>
        <dbReference type="PROSITE" id="PS01124"/>
    </source>
</evidence>
<proteinExistence type="predicted"/>
<dbReference type="Gene3D" id="1.10.10.60">
    <property type="entry name" value="Homeodomain-like"/>
    <property type="match status" value="1"/>
</dbReference>
<accession>A0A931J7I9</accession>
<evidence type="ECO:0000256" key="3">
    <source>
        <dbReference type="ARBA" id="ARBA00023163"/>
    </source>
</evidence>
<reference evidence="5" key="1">
    <citation type="submission" date="2020-12" db="EMBL/GenBank/DDBJ databases">
        <title>The genome sequence of Inhella sp. 1Y17.</title>
        <authorList>
            <person name="Liu Y."/>
        </authorList>
    </citation>
    <scope>NUCLEOTIDE SEQUENCE</scope>
    <source>
        <strain evidence="5">1Y17</strain>
    </source>
</reference>
<keyword evidence="6" id="KW-1185">Reference proteome</keyword>